<sequence>EQLRVTPLPLRFFESSHRDGPPAPSKPSPVTADTTRTMAGYGVTNLFPFCTNLGWGSHTTASIRRPPFLSGQPGRRRRPHATGTPINHGGRFSSQASLRVRENVLSPRDAPTAAARHQRLRRLLHIVTGEIYDAPTQPTKSITAIALTDSNLSIPENVASKQNTLLPLS</sequence>
<feature type="region of interest" description="Disordered" evidence="1">
    <location>
        <begin position="1"/>
        <end position="35"/>
    </location>
</feature>
<protein>
    <submittedName>
        <fullName evidence="2">Uncharacterized protein</fullName>
    </submittedName>
</protein>
<feature type="region of interest" description="Disordered" evidence="1">
    <location>
        <begin position="61"/>
        <end position="97"/>
    </location>
</feature>
<gene>
    <name evidence="2" type="ORF">V8G54_030328</name>
</gene>
<evidence type="ECO:0000256" key="1">
    <source>
        <dbReference type="SAM" id="MobiDB-lite"/>
    </source>
</evidence>
<feature type="non-terminal residue" evidence="2">
    <location>
        <position position="1"/>
    </location>
</feature>
<reference evidence="2 3" key="1">
    <citation type="journal article" date="2023" name="Life. Sci Alliance">
        <title>Evolutionary insights into 3D genome organization and epigenetic landscape of Vigna mungo.</title>
        <authorList>
            <person name="Junaid A."/>
            <person name="Singh B."/>
            <person name="Bhatia S."/>
        </authorList>
    </citation>
    <scope>NUCLEOTIDE SEQUENCE [LARGE SCALE GENOMIC DNA]</scope>
    <source>
        <strain evidence="2">Urdbean</strain>
    </source>
</reference>
<evidence type="ECO:0000313" key="3">
    <source>
        <dbReference type="Proteomes" id="UP001374535"/>
    </source>
</evidence>
<evidence type="ECO:0000313" key="2">
    <source>
        <dbReference type="EMBL" id="WVY98177.1"/>
    </source>
</evidence>
<accession>A0AAQ3MVE2</accession>
<organism evidence="2 3">
    <name type="scientific">Vigna mungo</name>
    <name type="common">Black gram</name>
    <name type="synonym">Phaseolus mungo</name>
    <dbReference type="NCBI Taxonomy" id="3915"/>
    <lineage>
        <taxon>Eukaryota</taxon>
        <taxon>Viridiplantae</taxon>
        <taxon>Streptophyta</taxon>
        <taxon>Embryophyta</taxon>
        <taxon>Tracheophyta</taxon>
        <taxon>Spermatophyta</taxon>
        <taxon>Magnoliopsida</taxon>
        <taxon>eudicotyledons</taxon>
        <taxon>Gunneridae</taxon>
        <taxon>Pentapetalae</taxon>
        <taxon>rosids</taxon>
        <taxon>fabids</taxon>
        <taxon>Fabales</taxon>
        <taxon>Fabaceae</taxon>
        <taxon>Papilionoideae</taxon>
        <taxon>50 kb inversion clade</taxon>
        <taxon>NPAAA clade</taxon>
        <taxon>indigoferoid/millettioid clade</taxon>
        <taxon>Phaseoleae</taxon>
        <taxon>Vigna</taxon>
    </lineage>
</organism>
<dbReference type="EMBL" id="CP144692">
    <property type="protein sequence ID" value="WVY98177.1"/>
    <property type="molecule type" value="Genomic_DNA"/>
</dbReference>
<proteinExistence type="predicted"/>
<dbReference type="AlphaFoldDB" id="A0AAQ3MVE2"/>
<keyword evidence="3" id="KW-1185">Reference proteome</keyword>
<dbReference type="Proteomes" id="UP001374535">
    <property type="component" value="Chromosome 9"/>
</dbReference>
<name>A0AAQ3MVE2_VIGMU</name>